<feature type="transmembrane region" description="Helical" evidence="1">
    <location>
        <begin position="42"/>
        <end position="64"/>
    </location>
</feature>
<keyword evidence="3" id="KW-1185">Reference proteome</keyword>
<keyword evidence="1" id="KW-1133">Transmembrane helix</keyword>
<dbReference type="RefSeq" id="WP_137064535.1">
    <property type="nucleotide sequence ID" value="NZ_CP040748.1"/>
</dbReference>
<keyword evidence="1" id="KW-0472">Membrane</keyword>
<gene>
    <name evidence="2" type="ORF">FC770_02540</name>
</gene>
<dbReference type="AlphaFoldDB" id="A0A4U2YVB8"/>
<name>A0A4U2YVB8_9ACTN</name>
<proteinExistence type="predicted"/>
<keyword evidence="1" id="KW-0812">Transmembrane</keyword>
<organism evidence="2 3">
    <name type="scientific">Nocardioides jishulii</name>
    <dbReference type="NCBI Taxonomy" id="2575440"/>
    <lineage>
        <taxon>Bacteria</taxon>
        <taxon>Bacillati</taxon>
        <taxon>Actinomycetota</taxon>
        <taxon>Actinomycetes</taxon>
        <taxon>Propionibacteriales</taxon>
        <taxon>Nocardioidaceae</taxon>
        <taxon>Nocardioides</taxon>
    </lineage>
</organism>
<dbReference type="Proteomes" id="UP000307808">
    <property type="component" value="Unassembled WGS sequence"/>
</dbReference>
<evidence type="ECO:0000313" key="2">
    <source>
        <dbReference type="EMBL" id="TKI64071.1"/>
    </source>
</evidence>
<evidence type="ECO:0000313" key="3">
    <source>
        <dbReference type="Proteomes" id="UP000307808"/>
    </source>
</evidence>
<comment type="caution">
    <text evidence="2">The sequence shown here is derived from an EMBL/GenBank/DDBJ whole genome shotgun (WGS) entry which is preliminary data.</text>
</comment>
<reference evidence="2 3" key="1">
    <citation type="submission" date="2019-04" db="EMBL/GenBank/DDBJ databases">
        <authorList>
            <person name="Dong K."/>
        </authorList>
    </citation>
    <scope>NUCLEOTIDE SEQUENCE [LARGE SCALE GENOMIC DNA]</scope>
    <source>
        <strain evidence="3">dk3543</strain>
    </source>
</reference>
<dbReference type="EMBL" id="SZPY01000001">
    <property type="protein sequence ID" value="TKI64071.1"/>
    <property type="molecule type" value="Genomic_DNA"/>
</dbReference>
<sequence>MNTTDTDLNDLFRSATDDLGFETGNVVAAGTARGRRLRRRSAAVRIVGSVAAVAVVAPLGWLALSNQGTDAPTATTPADRVAAGTDQIPAVAASEVIPTLAGLVEEIAPDLETSPSNDSEIHEIPVPGVRMGTLTTSDSQGSGYVTLRISPAQPAASHERTVANVCSDLLPGMVTYTCTEVAEGTLATRTRSHELPRSATTAEAMLVTREGLVVIAHSHNYNHRRATRPTPPLDVEQLSALVTADAWITQGDAAAFLEEYPLGTLAFDAAGAGAELATMIEEAVPGVTITELDAATFAAAYSHDVYFTSYTRKGLLVDDGGGVSYVEVLLESAPYNFTVENPPACPASSCRQDEGGRLDTQELASDKDGSVITYNRASYQRADGVGVTVRSTTAAGPETPGSTPTRDAPLLSVEQLSAIATSDVWVN</sequence>
<evidence type="ECO:0000256" key="1">
    <source>
        <dbReference type="SAM" id="Phobius"/>
    </source>
</evidence>
<dbReference type="OrthoDB" id="3826646at2"/>
<protein>
    <submittedName>
        <fullName evidence="2">Uncharacterized protein</fullName>
    </submittedName>
</protein>
<accession>A0A4U2YVB8</accession>